<dbReference type="EMBL" id="FNDE01000049">
    <property type="protein sequence ID" value="SDH73747.1"/>
    <property type="molecule type" value="Genomic_DNA"/>
</dbReference>
<dbReference type="GO" id="GO:0005886">
    <property type="term" value="C:plasma membrane"/>
    <property type="evidence" value="ECO:0007669"/>
    <property type="project" value="UniProtKB-SubCell"/>
</dbReference>
<comment type="similarity">
    <text evidence="1">Belongs to the UPF0161 family.</text>
</comment>
<comment type="function">
    <text evidence="1">Could be involved in insertion of integral membrane proteins into the membrane.</text>
</comment>
<evidence type="ECO:0000313" key="3">
    <source>
        <dbReference type="EMBL" id="SDH73747.1"/>
    </source>
</evidence>
<name>A0A1G8EVA2_ANETH</name>
<feature type="region of interest" description="Disordered" evidence="2">
    <location>
        <begin position="79"/>
        <end position="108"/>
    </location>
</feature>
<comment type="subcellular location">
    <subcellularLocation>
        <location evidence="1">Cell membrane</location>
        <topology evidence="1">Peripheral membrane protein</topology>
        <orientation evidence="1">Cytoplasmic side</orientation>
    </subcellularLocation>
</comment>
<dbReference type="PANTHER" id="PTHR33383:SF1">
    <property type="entry name" value="MEMBRANE PROTEIN INSERTION EFFICIENCY FACTOR-RELATED"/>
    <property type="match status" value="1"/>
</dbReference>
<gene>
    <name evidence="3" type="ORF">SAMN04489735_10499</name>
</gene>
<sequence length="108" mass="12485">MPGSDRATTIIMNEQDDCMKTVLILLIRAYQRFISPLLPPSCRFYPSCSHYGLEAIQRFGALKGGWLTIKRLVKCHPFHPGGIDPVPEKKKKEQAGETRHRKWKKHKR</sequence>
<evidence type="ECO:0000313" key="4">
    <source>
        <dbReference type="Proteomes" id="UP000198956"/>
    </source>
</evidence>
<dbReference type="InterPro" id="IPR002696">
    <property type="entry name" value="Membr_insert_effic_factor_YidD"/>
</dbReference>
<dbReference type="HAMAP" id="MF_00386">
    <property type="entry name" value="UPF0161_YidD"/>
    <property type="match status" value="1"/>
</dbReference>
<organism evidence="3 4">
    <name type="scientific">Aneurinibacillus thermoaerophilus</name>
    <dbReference type="NCBI Taxonomy" id="143495"/>
    <lineage>
        <taxon>Bacteria</taxon>
        <taxon>Bacillati</taxon>
        <taxon>Bacillota</taxon>
        <taxon>Bacilli</taxon>
        <taxon>Bacillales</taxon>
        <taxon>Paenibacillaceae</taxon>
        <taxon>Aneurinibacillus group</taxon>
        <taxon>Aneurinibacillus</taxon>
    </lineage>
</organism>
<dbReference type="Pfam" id="PF01809">
    <property type="entry name" value="YidD"/>
    <property type="match status" value="1"/>
</dbReference>
<feature type="compositionally biased region" description="Basic and acidic residues" evidence="2">
    <location>
        <begin position="86"/>
        <end position="98"/>
    </location>
</feature>
<dbReference type="NCBIfam" id="TIGR00278">
    <property type="entry name" value="membrane protein insertion efficiency factor YidD"/>
    <property type="match status" value="1"/>
</dbReference>
<protein>
    <recommendedName>
        <fullName evidence="1">Putative membrane protein insertion efficiency factor</fullName>
    </recommendedName>
</protein>
<evidence type="ECO:0000256" key="2">
    <source>
        <dbReference type="SAM" id="MobiDB-lite"/>
    </source>
</evidence>
<dbReference type="AlphaFoldDB" id="A0A1G8EVA2"/>
<keyword evidence="1" id="KW-0472">Membrane</keyword>
<evidence type="ECO:0000256" key="1">
    <source>
        <dbReference type="HAMAP-Rule" id="MF_00386"/>
    </source>
</evidence>
<accession>A0A1G8EVA2</accession>
<proteinExistence type="inferred from homology"/>
<dbReference type="PANTHER" id="PTHR33383">
    <property type="entry name" value="MEMBRANE PROTEIN INSERTION EFFICIENCY FACTOR-RELATED"/>
    <property type="match status" value="1"/>
</dbReference>
<reference evidence="3 4" key="1">
    <citation type="submission" date="2016-10" db="EMBL/GenBank/DDBJ databases">
        <authorList>
            <person name="de Groot N.N."/>
        </authorList>
    </citation>
    <scope>NUCLEOTIDE SEQUENCE [LARGE SCALE GENOMIC DNA]</scope>
    <source>
        <strain evidence="3 4">L 420-91</strain>
    </source>
</reference>
<feature type="compositionally biased region" description="Basic residues" evidence="2">
    <location>
        <begin position="99"/>
        <end position="108"/>
    </location>
</feature>
<keyword evidence="1" id="KW-1003">Cell membrane</keyword>
<dbReference type="Proteomes" id="UP000198956">
    <property type="component" value="Unassembled WGS sequence"/>
</dbReference>
<dbReference type="SMART" id="SM01234">
    <property type="entry name" value="Haemolytic"/>
    <property type="match status" value="1"/>
</dbReference>